<dbReference type="Proteomes" id="UP000249056">
    <property type="component" value="Unassembled WGS sequence"/>
</dbReference>
<evidence type="ECO:0000259" key="3">
    <source>
        <dbReference type="Pfam" id="PF24808"/>
    </source>
</evidence>
<feature type="region of interest" description="Disordered" evidence="1">
    <location>
        <begin position="81"/>
        <end position="101"/>
    </location>
</feature>
<keyword evidence="5" id="KW-1185">Reference proteome</keyword>
<protein>
    <recommendedName>
        <fullName evidence="3">DUF7707 domain-containing protein</fullName>
    </recommendedName>
</protein>
<keyword evidence="2" id="KW-0812">Transmembrane</keyword>
<dbReference type="OrthoDB" id="2121879at2759"/>
<dbReference type="AlphaFoldDB" id="A0A395IVU3"/>
<evidence type="ECO:0000313" key="4">
    <source>
        <dbReference type="EMBL" id="RAL64271.1"/>
    </source>
</evidence>
<comment type="caution">
    <text evidence="4">The sequence shown here is derived from an EMBL/GenBank/DDBJ whole genome shotgun (WGS) entry which is preliminary data.</text>
</comment>
<reference evidence="4 5" key="1">
    <citation type="submission" date="2018-06" db="EMBL/GenBank/DDBJ databases">
        <title>Genome Sequence of the Brown Rot Fungal Pathogen Monilinia fructigena.</title>
        <authorList>
            <person name="Landi L."/>
            <person name="De Miccolis Angelini R.M."/>
            <person name="Pollastro S."/>
            <person name="Abate D."/>
            <person name="Faretra F."/>
            <person name="Romanazzi G."/>
        </authorList>
    </citation>
    <scope>NUCLEOTIDE SEQUENCE [LARGE SCALE GENOMIC DNA]</scope>
    <source>
        <strain evidence="4 5">Mfrg269</strain>
    </source>
</reference>
<evidence type="ECO:0000256" key="2">
    <source>
        <dbReference type="SAM" id="Phobius"/>
    </source>
</evidence>
<proteinExistence type="predicted"/>
<evidence type="ECO:0000313" key="5">
    <source>
        <dbReference type="Proteomes" id="UP000249056"/>
    </source>
</evidence>
<dbReference type="EMBL" id="QKRW01000015">
    <property type="protein sequence ID" value="RAL64271.1"/>
    <property type="molecule type" value="Genomic_DNA"/>
</dbReference>
<accession>A0A395IVU3</accession>
<dbReference type="InterPro" id="IPR056124">
    <property type="entry name" value="DUF7707"/>
</dbReference>
<feature type="compositionally biased region" description="Low complexity" evidence="1">
    <location>
        <begin position="81"/>
        <end position="98"/>
    </location>
</feature>
<gene>
    <name evidence="4" type="ORF">DID88_002163</name>
</gene>
<keyword evidence="2" id="KW-0472">Membrane</keyword>
<feature type="domain" description="DUF7707" evidence="3">
    <location>
        <begin position="1"/>
        <end position="39"/>
    </location>
</feature>
<organism evidence="4 5">
    <name type="scientific">Monilinia fructigena</name>
    <dbReference type="NCBI Taxonomy" id="38457"/>
    <lineage>
        <taxon>Eukaryota</taxon>
        <taxon>Fungi</taxon>
        <taxon>Dikarya</taxon>
        <taxon>Ascomycota</taxon>
        <taxon>Pezizomycotina</taxon>
        <taxon>Leotiomycetes</taxon>
        <taxon>Helotiales</taxon>
        <taxon>Sclerotiniaceae</taxon>
        <taxon>Monilinia</taxon>
    </lineage>
</organism>
<sequence length="187" mass="19051">MPTFQCEYAYQSCIASNSNDAAAQKKCLETEEDNCGQTDSDGLNIFTVSTTYSSNSPFSNEPYRISASTPNPEIEQITSTKTVTPTPTGTTTVWSTSTAGVDGNGTSPTGSASGNFSTLSGIVHISTGGSTSTLPKITNARTSSTSTQGLANPSAVSASGAKIMGVVNGIPGLVVGVSFVGVLIMGW</sequence>
<name>A0A395IVU3_9HELO</name>
<evidence type="ECO:0000256" key="1">
    <source>
        <dbReference type="SAM" id="MobiDB-lite"/>
    </source>
</evidence>
<dbReference type="Pfam" id="PF24808">
    <property type="entry name" value="DUF7707"/>
    <property type="match status" value="1"/>
</dbReference>
<keyword evidence="2" id="KW-1133">Transmembrane helix</keyword>
<feature type="transmembrane region" description="Helical" evidence="2">
    <location>
        <begin position="163"/>
        <end position="185"/>
    </location>
</feature>